<dbReference type="SUPFAM" id="SSF55961">
    <property type="entry name" value="Bet v1-like"/>
    <property type="match status" value="1"/>
</dbReference>
<dbReference type="EMBL" id="JBHULL010000005">
    <property type="protein sequence ID" value="MFD2581746.1"/>
    <property type="molecule type" value="Genomic_DNA"/>
</dbReference>
<reference evidence="4" key="1">
    <citation type="journal article" date="2019" name="Int. J. Syst. Evol. Microbiol.">
        <title>The Global Catalogue of Microorganisms (GCM) 10K type strain sequencing project: providing services to taxonomists for standard genome sequencing and annotation.</title>
        <authorList>
            <consortium name="The Broad Institute Genomics Platform"/>
            <consortium name="The Broad Institute Genome Sequencing Center for Infectious Disease"/>
            <person name="Wu L."/>
            <person name="Ma J."/>
        </authorList>
    </citation>
    <scope>NUCLEOTIDE SEQUENCE [LARGE SCALE GENOMIC DNA]</scope>
    <source>
        <strain evidence="4">KCTC 42866</strain>
    </source>
</reference>
<evidence type="ECO:0000259" key="2">
    <source>
        <dbReference type="Pfam" id="PF08327"/>
    </source>
</evidence>
<dbReference type="Pfam" id="PF08327">
    <property type="entry name" value="AHSA1"/>
    <property type="match status" value="1"/>
</dbReference>
<comment type="similarity">
    <text evidence="1">Belongs to the AHA1 family.</text>
</comment>
<accession>A0ABW5MH80</accession>
<dbReference type="InterPro" id="IPR023393">
    <property type="entry name" value="START-like_dom_sf"/>
</dbReference>
<dbReference type="RefSeq" id="WP_379075542.1">
    <property type="nucleotide sequence ID" value="NZ_JBHULL010000005.1"/>
</dbReference>
<proteinExistence type="inferred from homology"/>
<feature type="domain" description="Activator of Hsp90 ATPase homologue 1/2-like C-terminal" evidence="2">
    <location>
        <begin position="17"/>
        <end position="144"/>
    </location>
</feature>
<organism evidence="3 4">
    <name type="scientific">Pedobacter vanadiisoli</name>
    <dbReference type="NCBI Taxonomy" id="1761975"/>
    <lineage>
        <taxon>Bacteria</taxon>
        <taxon>Pseudomonadati</taxon>
        <taxon>Bacteroidota</taxon>
        <taxon>Sphingobacteriia</taxon>
        <taxon>Sphingobacteriales</taxon>
        <taxon>Sphingobacteriaceae</taxon>
        <taxon>Pedobacter</taxon>
    </lineage>
</organism>
<dbReference type="Gene3D" id="3.30.530.20">
    <property type="match status" value="1"/>
</dbReference>
<protein>
    <submittedName>
        <fullName evidence="3">SRPBCC domain-containing protein</fullName>
    </submittedName>
</protein>
<name>A0ABW5MH80_9SPHI</name>
<gene>
    <name evidence="3" type="ORF">ACFSR6_04540</name>
</gene>
<sequence>MQTTNILYSNSIDIQSSPFKVWKALTDTEIMQQWMSESPIKISTDWVIGAPITIRGVLSQTPFENKGNVLQFKAGEQLKYNHLSSLSNLPEEPESYTTIEFQLRPNEKGSHLTINLSNFPTDIIYKHLVFYWNTTLSTLKTYVEREL</sequence>
<evidence type="ECO:0000313" key="3">
    <source>
        <dbReference type="EMBL" id="MFD2581746.1"/>
    </source>
</evidence>
<evidence type="ECO:0000256" key="1">
    <source>
        <dbReference type="ARBA" id="ARBA00006817"/>
    </source>
</evidence>
<dbReference type="InterPro" id="IPR013538">
    <property type="entry name" value="ASHA1/2-like_C"/>
</dbReference>
<evidence type="ECO:0000313" key="4">
    <source>
        <dbReference type="Proteomes" id="UP001597461"/>
    </source>
</evidence>
<comment type="caution">
    <text evidence="3">The sequence shown here is derived from an EMBL/GenBank/DDBJ whole genome shotgun (WGS) entry which is preliminary data.</text>
</comment>
<dbReference type="Proteomes" id="UP001597461">
    <property type="component" value="Unassembled WGS sequence"/>
</dbReference>
<dbReference type="CDD" id="cd07814">
    <property type="entry name" value="SRPBCC_CalC_Aha1-like"/>
    <property type="match status" value="1"/>
</dbReference>
<keyword evidence="4" id="KW-1185">Reference proteome</keyword>